<dbReference type="EMBL" id="JAUSYA010000001">
    <property type="protein sequence ID" value="MDQ0685374.1"/>
    <property type="molecule type" value="Genomic_DNA"/>
</dbReference>
<keyword evidence="2" id="KW-1185">Reference proteome</keyword>
<gene>
    <name evidence="1" type="ORF">QFZ56_004337</name>
</gene>
<sequence length="371" mass="40792">MSTSAGPVLGVRALNRALIHRQLLAERSTMPPVRAVAHLAGLQAQAPNPPYIGLWTRLADFAVEDLAALVRERKVVRIALMRSTIHLVTDDDCLALRPLLAEMLARTVKGQFGRQVAGLDTDEIAELGAELAEERTLTFAELGALMAQRLPGHDAGALAQTVRNLVPLVQVPPRGLWGHSGQAAHTTVERWLGRGLDPDASLDTYVRRYLAAFGPASVKDMQKWSGLTRLKEAFTRLGPALRTYRDESGTVLYDLAGTRLPDPSEELPARYLPEFDNILLSHADRERIMAAEHRPRVFTSNGIIRATFLIDGFVRGLWRIDRAKDAATLVVEPFVPLARRDVAELTAEGERLLSFAASGTGRHDIRFETVG</sequence>
<dbReference type="PANTHER" id="PTHR38479:SF2">
    <property type="entry name" value="WINGED HELIX DNA-BINDING DOMAIN-CONTAINING PROTEIN"/>
    <property type="match status" value="1"/>
</dbReference>
<organism evidence="1 2">
    <name type="scientific">Streptomyces achromogenes</name>
    <dbReference type="NCBI Taxonomy" id="67255"/>
    <lineage>
        <taxon>Bacteria</taxon>
        <taxon>Bacillati</taxon>
        <taxon>Actinomycetota</taxon>
        <taxon>Actinomycetes</taxon>
        <taxon>Kitasatosporales</taxon>
        <taxon>Streptomycetaceae</taxon>
        <taxon>Streptomyces</taxon>
    </lineage>
</organism>
<dbReference type="Pfam" id="PF06224">
    <property type="entry name" value="AlkZ-like"/>
    <property type="match status" value="1"/>
</dbReference>
<dbReference type="Proteomes" id="UP001243364">
    <property type="component" value="Unassembled WGS sequence"/>
</dbReference>
<dbReference type="InterPro" id="IPR009351">
    <property type="entry name" value="AlkZ-like"/>
</dbReference>
<comment type="caution">
    <text evidence="1">The sequence shown here is derived from an EMBL/GenBank/DDBJ whole genome shotgun (WGS) entry which is preliminary data.</text>
</comment>
<evidence type="ECO:0008006" key="3">
    <source>
        <dbReference type="Google" id="ProtNLM"/>
    </source>
</evidence>
<evidence type="ECO:0000313" key="2">
    <source>
        <dbReference type="Proteomes" id="UP001243364"/>
    </source>
</evidence>
<dbReference type="RefSeq" id="WP_307045028.1">
    <property type="nucleotide sequence ID" value="NZ_JAUSYA010000001.1"/>
</dbReference>
<name>A0ABU0Q3X6_STRAH</name>
<accession>A0ABU0Q3X6</accession>
<protein>
    <recommendedName>
        <fullName evidence="3">Winged helix DNA-binding domain-containing protein</fullName>
    </recommendedName>
</protein>
<reference evidence="1 2" key="1">
    <citation type="submission" date="2023-07" db="EMBL/GenBank/DDBJ databases">
        <title>Comparative genomics of wheat-associated soil bacteria to identify genetic determinants of phenazine resistance.</title>
        <authorList>
            <person name="Mouncey N."/>
        </authorList>
    </citation>
    <scope>NUCLEOTIDE SEQUENCE [LARGE SCALE GENOMIC DNA]</scope>
    <source>
        <strain evidence="1 2">W4I19-2</strain>
    </source>
</reference>
<proteinExistence type="predicted"/>
<evidence type="ECO:0000313" key="1">
    <source>
        <dbReference type="EMBL" id="MDQ0685374.1"/>
    </source>
</evidence>
<dbReference type="PANTHER" id="PTHR38479">
    <property type="entry name" value="LMO0824 PROTEIN"/>
    <property type="match status" value="1"/>
</dbReference>